<name>A0A9P3GSZ2_9APHY</name>
<comment type="caution">
    <text evidence="1">The sequence shown here is derived from an EMBL/GenBank/DDBJ whole genome shotgun (WGS) entry which is preliminary data.</text>
</comment>
<reference evidence="1 2" key="1">
    <citation type="submission" date="2021-08" db="EMBL/GenBank/DDBJ databases">
        <title>Draft Genome Sequence of Phanerochaete sordida strain YK-624.</title>
        <authorList>
            <person name="Mori T."/>
            <person name="Dohra H."/>
            <person name="Suzuki T."/>
            <person name="Kawagishi H."/>
            <person name="Hirai H."/>
        </authorList>
    </citation>
    <scope>NUCLEOTIDE SEQUENCE [LARGE SCALE GENOMIC DNA]</scope>
    <source>
        <strain evidence="1 2">YK-624</strain>
    </source>
</reference>
<dbReference type="EMBL" id="BPQB01000175">
    <property type="protein sequence ID" value="GJF00629.1"/>
    <property type="molecule type" value="Genomic_DNA"/>
</dbReference>
<sequence>MVGRERNCFCTWEIVGDKARFVSMYACRNVKIALPRRHLCHMICTGPRRDQGNDLRTQEIDRTPASAAKLGEPFEPHSFWHLWRPSKVSISRCPSSTRPRICKPQYPRLAARSDGGWY</sequence>
<evidence type="ECO:0000313" key="1">
    <source>
        <dbReference type="EMBL" id="GJF00629.1"/>
    </source>
</evidence>
<dbReference type="Proteomes" id="UP000703269">
    <property type="component" value="Unassembled WGS sequence"/>
</dbReference>
<proteinExistence type="predicted"/>
<accession>A0A9P3GSZ2</accession>
<protein>
    <submittedName>
        <fullName evidence="1">Uncharacterized protein</fullName>
    </submittedName>
</protein>
<keyword evidence="2" id="KW-1185">Reference proteome</keyword>
<evidence type="ECO:0000313" key="2">
    <source>
        <dbReference type="Proteomes" id="UP000703269"/>
    </source>
</evidence>
<organism evidence="1 2">
    <name type="scientific">Phanerochaete sordida</name>
    <dbReference type="NCBI Taxonomy" id="48140"/>
    <lineage>
        <taxon>Eukaryota</taxon>
        <taxon>Fungi</taxon>
        <taxon>Dikarya</taxon>
        <taxon>Basidiomycota</taxon>
        <taxon>Agaricomycotina</taxon>
        <taxon>Agaricomycetes</taxon>
        <taxon>Polyporales</taxon>
        <taxon>Phanerochaetaceae</taxon>
        <taxon>Phanerochaete</taxon>
    </lineage>
</organism>
<dbReference type="AlphaFoldDB" id="A0A9P3GSZ2"/>
<gene>
    <name evidence="1" type="ORF">PsYK624_169230</name>
</gene>